<evidence type="ECO:0000256" key="1">
    <source>
        <dbReference type="SAM" id="Phobius"/>
    </source>
</evidence>
<keyword evidence="1" id="KW-1133">Transmembrane helix</keyword>
<feature type="transmembrane region" description="Helical" evidence="1">
    <location>
        <begin position="259"/>
        <end position="285"/>
    </location>
</feature>
<evidence type="ECO:0000313" key="2">
    <source>
        <dbReference type="EMBL" id="EJU00404.1"/>
    </source>
</evidence>
<dbReference type="RefSeq" id="XP_040627301.1">
    <property type="nucleotide sequence ID" value="XM_040773195.1"/>
</dbReference>
<evidence type="ECO:0000313" key="3">
    <source>
        <dbReference type="Proteomes" id="UP000030653"/>
    </source>
</evidence>
<dbReference type="Proteomes" id="UP000030653">
    <property type="component" value="Unassembled WGS sequence"/>
</dbReference>
<name>M5FVP6_DACPD</name>
<keyword evidence="1" id="KW-0472">Membrane</keyword>
<dbReference type="STRING" id="1858805.M5FVP6"/>
<organism evidence="2 3">
    <name type="scientific">Dacryopinax primogenitus (strain DJM 731)</name>
    <name type="common">Brown rot fungus</name>
    <dbReference type="NCBI Taxonomy" id="1858805"/>
    <lineage>
        <taxon>Eukaryota</taxon>
        <taxon>Fungi</taxon>
        <taxon>Dikarya</taxon>
        <taxon>Basidiomycota</taxon>
        <taxon>Agaricomycotina</taxon>
        <taxon>Dacrymycetes</taxon>
        <taxon>Dacrymycetales</taxon>
        <taxon>Dacrymycetaceae</taxon>
        <taxon>Dacryopinax</taxon>
    </lineage>
</organism>
<dbReference type="OrthoDB" id="3357029at2759"/>
<dbReference type="AlphaFoldDB" id="M5FVP6"/>
<keyword evidence="3" id="KW-1185">Reference proteome</keyword>
<proteinExistence type="predicted"/>
<keyword evidence="1" id="KW-0812">Transmembrane</keyword>
<accession>M5FVP6</accession>
<gene>
    <name evidence="2" type="ORF">DACRYDRAFT_23294</name>
</gene>
<dbReference type="HOGENOM" id="CLU_715761_0_0_1"/>
<dbReference type="EMBL" id="JH795867">
    <property type="protein sequence ID" value="EJU00404.1"/>
    <property type="molecule type" value="Genomic_DNA"/>
</dbReference>
<dbReference type="GeneID" id="63688257"/>
<sequence length="386" mass="41243">MAVAVPAVIDPSYSFSLRTFGVQPVCKAFTTGCNLVKNPGPWGDQTLNCSGAGYPQLPYSPFNATVDATATSASENSWIFGLADNVLGVGDTQATSFTPEDYTNPAQFLLQLAWIGFGPNDQPSCDAITEWPEPEALDHPDGVVFSSSALAVFADCNLTWYNITLRSSDGLYNVTDKELSDTLFVSVLGAPLLYQLPAQHLASYLQSVALTQNDSLNLMVLLAAELGRQAMSFAAGFLIPDDSYDEELIKARLFGQYPVAPVCVIIVLLAVFILATILVGLWVILDSHTPLVSPTVTEHPSAGINKGDPTLAELAHLRLTKSTAQILNTTSDPEPSFQTEVSKLFGPGGRSLAGGVGIGVVHRQGFRAVEVYNLDHELDSKDAESS</sequence>
<reference evidence="2 3" key="1">
    <citation type="journal article" date="2012" name="Science">
        <title>The Paleozoic origin of enzymatic lignin decomposition reconstructed from 31 fungal genomes.</title>
        <authorList>
            <person name="Floudas D."/>
            <person name="Binder M."/>
            <person name="Riley R."/>
            <person name="Barry K."/>
            <person name="Blanchette R.A."/>
            <person name="Henrissat B."/>
            <person name="Martinez A.T."/>
            <person name="Otillar R."/>
            <person name="Spatafora J.W."/>
            <person name="Yadav J.S."/>
            <person name="Aerts A."/>
            <person name="Benoit I."/>
            <person name="Boyd A."/>
            <person name="Carlson A."/>
            <person name="Copeland A."/>
            <person name="Coutinho P.M."/>
            <person name="de Vries R.P."/>
            <person name="Ferreira P."/>
            <person name="Findley K."/>
            <person name="Foster B."/>
            <person name="Gaskell J."/>
            <person name="Glotzer D."/>
            <person name="Gorecki P."/>
            <person name="Heitman J."/>
            <person name="Hesse C."/>
            <person name="Hori C."/>
            <person name="Igarashi K."/>
            <person name="Jurgens J.A."/>
            <person name="Kallen N."/>
            <person name="Kersten P."/>
            <person name="Kohler A."/>
            <person name="Kuees U."/>
            <person name="Kumar T.K.A."/>
            <person name="Kuo A."/>
            <person name="LaButti K."/>
            <person name="Larrondo L.F."/>
            <person name="Lindquist E."/>
            <person name="Ling A."/>
            <person name="Lombard V."/>
            <person name="Lucas S."/>
            <person name="Lundell T."/>
            <person name="Martin R."/>
            <person name="McLaughlin D.J."/>
            <person name="Morgenstern I."/>
            <person name="Morin E."/>
            <person name="Murat C."/>
            <person name="Nagy L.G."/>
            <person name="Nolan M."/>
            <person name="Ohm R.A."/>
            <person name="Patyshakuliyeva A."/>
            <person name="Rokas A."/>
            <person name="Ruiz-Duenas F.J."/>
            <person name="Sabat G."/>
            <person name="Salamov A."/>
            <person name="Samejima M."/>
            <person name="Schmutz J."/>
            <person name="Slot J.C."/>
            <person name="St John F."/>
            <person name="Stenlid J."/>
            <person name="Sun H."/>
            <person name="Sun S."/>
            <person name="Syed K."/>
            <person name="Tsang A."/>
            <person name="Wiebenga A."/>
            <person name="Young D."/>
            <person name="Pisabarro A."/>
            <person name="Eastwood D.C."/>
            <person name="Martin F."/>
            <person name="Cullen D."/>
            <person name="Grigoriev I.V."/>
            <person name="Hibbett D.S."/>
        </authorList>
    </citation>
    <scope>NUCLEOTIDE SEQUENCE [LARGE SCALE GENOMIC DNA]</scope>
    <source>
        <strain evidence="2 3">DJM-731 SS1</strain>
    </source>
</reference>
<protein>
    <submittedName>
        <fullName evidence="2">Uncharacterized protein</fullName>
    </submittedName>
</protein>